<dbReference type="Proteomes" id="UP000464318">
    <property type="component" value="Chromosome"/>
</dbReference>
<proteinExistence type="predicted"/>
<dbReference type="EMBL" id="CP029149">
    <property type="protein sequence ID" value="QHN65927.1"/>
    <property type="molecule type" value="Genomic_DNA"/>
</dbReference>
<evidence type="ECO:0000313" key="2">
    <source>
        <dbReference type="Proteomes" id="UP000464318"/>
    </source>
</evidence>
<dbReference type="RefSeq" id="WP_160224591.1">
    <property type="nucleotide sequence ID" value="NZ_CP029149.1"/>
</dbReference>
<organism evidence="1 2">
    <name type="scientific">Bergeyella cardium</name>
    <dbReference type="NCBI Taxonomy" id="1585976"/>
    <lineage>
        <taxon>Bacteria</taxon>
        <taxon>Pseudomonadati</taxon>
        <taxon>Bacteroidota</taxon>
        <taxon>Flavobacteriia</taxon>
        <taxon>Flavobacteriales</taxon>
        <taxon>Weeksellaceae</taxon>
        <taxon>Bergeyella</taxon>
    </lineage>
</organism>
<protein>
    <submittedName>
        <fullName evidence="1">Uncharacterized protein</fullName>
    </submittedName>
</protein>
<dbReference type="KEGG" id="bcad:DBX24_08560"/>
<evidence type="ECO:0000313" key="1">
    <source>
        <dbReference type="EMBL" id="QHN65927.1"/>
    </source>
</evidence>
<sequence length="187" mass="20350">MTTIKRVALAIGLVAMSFVSAQSADMRNILKLGLNSGASLPSNNSSFVMGIDASYQNISVAGIGWGFATGYIHHFGKENNGIDNNDFGVIPAALLFRFYPKQLGFYLGGDLGYGFITGNDKVAKNNEIERPKGGIYFKPEIGFHNRDWNLGIHYQKVFIANKGKIGEQKYSAANFGVTLSYNIPLGK</sequence>
<accession>A0A6P1QXQ8</accession>
<dbReference type="OrthoDB" id="1492374at2"/>
<keyword evidence="2" id="KW-1185">Reference proteome</keyword>
<name>A0A6P1QXQ8_9FLAO</name>
<dbReference type="AlphaFoldDB" id="A0A6P1QXQ8"/>
<gene>
    <name evidence="1" type="ORF">DBX24_08560</name>
</gene>
<reference evidence="1 2" key="1">
    <citation type="submission" date="2018-04" db="EMBL/GenBank/DDBJ databases">
        <title>Characteristic and Complete Genome Sequencing of A Novel Member of Infective Endocarditis Causative Bacteria: Bergeyella cardium QL-PH.</title>
        <authorList>
            <person name="Pan H."/>
            <person name="Sun E."/>
            <person name="Zhang Y."/>
        </authorList>
    </citation>
    <scope>NUCLEOTIDE SEQUENCE [LARGE SCALE GENOMIC DNA]</scope>
    <source>
        <strain evidence="1 2">HPQL</strain>
    </source>
</reference>